<dbReference type="PANTHER" id="PTHR43041:SF1">
    <property type="entry name" value="METALLO-BETA-LACTAMASE DOMAIN-CONTAINING PROTEIN"/>
    <property type="match status" value="1"/>
</dbReference>
<dbReference type="PANTHER" id="PTHR43041">
    <property type="entry name" value="HYDROLASE, METALLO-BETA-LACTAMASE SUPERFAMILY"/>
    <property type="match status" value="1"/>
</dbReference>
<dbReference type="InterPro" id="IPR001279">
    <property type="entry name" value="Metallo-B-lactamas"/>
</dbReference>
<dbReference type="RefSeq" id="WP_394458638.1">
    <property type="nucleotide sequence ID" value="NZ_JBIGHZ010000001.1"/>
</dbReference>
<dbReference type="Proteomes" id="UP001606099">
    <property type="component" value="Unassembled WGS sequence"/>
</dbReference>
<accession>A0ABW7FSK4</accession>
<dbReference type="EMBL" id="JBIGHZ010000001">
    <property type="protein sequence ID" value="MFG6447268.1"/>
    <property type="molecule type" value="Genomic_DNA"/>
</dbReference>
<keyword evidence="3" id="KW-1185">Reference proteome</keyword>
<evidence type="ECO:0000259" key="1">
    <source>
        <dbReference type="SMART" id="SM00849"/>
    </source>
</evidence>
<reference evidence="2 3" key="1">
    <citation type="submission" date="2024-08" db="EMBL/GenBank/DDBJ databases">
        <authorList>
            <person name="Lu H."/>
        </authorList>
    </citation>
    <scope>NUCLEOTIDE SEQUENCE [LARGE SCALE GENOMIC DNA]</scope>
    <source>
        <strain evidence="2 3">BYS180W</strain>
    </source>
</reference>
<gene>
    <name evidence="2" type="ORF">ACG0Z6_03315</name>
</gene>
<feature type="domain" description="Metallo-beta-lactamase" evidence="1">
    <location>
        <begin position="27"/>
        <end position="224"/>
    </location>
</feature>
<dbReference type="InterPro" id="IPR036866">
    <property type="entry name" value="RibonucZ/Hydroxyglut_hydro"/>
</dbReference>
<dbReference type="SUPFAM" id="SSF56281">
    <property type="entry name" value="Metallo-hydrolase/oxidoreductase"/>
    <property type="match status" value="1"/>
</dbReference>
<proteinExistence type="predicted"/>
<dbReference type="SMART" id="SM00849">
    <property type="entry name" value="Lactamase_B"/>
    <property type="match status" value="1"/>
</dbReference>
<dbReference type="InterPro" id="IPR045761">
    <property type="entry name" value="ODP_dom"/>
</dbReference>
<organism evidence="2 3">
    <name type="scientific">Roseateles rivi</name>
    <dbReference type="NCBI Taxonomy" id="3299028"/>
    <lineage>
        <taxon>Bacteria</taxon>
        <taxon>Pseudomonadati</taxon>
        <taxon>Pseudomonadota</taxon>
        <taxon>Betaproteobacteria</taxon>
        <taxon>Burkholderiales</taxon>
        <taxon>Sphaerotilaceae</taxon>
        <taxon>Roseateles</taxon>
    </lineage>
</organism>
<evidence type="ECO:0000313" key="2">
    <source>
        <dbReference type="EMBL" id="MFG6447268.1"/>
    </source>
</evidence>
<dbReference type="Pfam" id="PF19583">
    <property type="entry name" value="ODP"/>
    <property type="match status" value="1"/>
</dbReference>
<dbReference type="Gene3D" id="3.60.15.10">
    <property type="entry name" value="Ribonuclease Z/Hydroxyacylglutathione hydrolase-like"/>
    <property type="match status" value="1"/>
</dbReference>
<sequence length="259" mass="28690">MSTVLFERGSHRCLMFSEVSCDEEGVQANQFLLVNGKTGAILDPGGNLAYNDLYLGMNRYFPPHKLAGILASHADPDIIASLDRWMTATSAPVYISRVWERFIPHFCKPGKTVGRVKGIADAGARLSLGEGDDRFELWALPAHFLHAEGNFQFYDPVSRILFSGDLGASLGSGLQASQVVTELDRAHVGRMEGFHRRYMVSNKVMRLWAQMVSQLDIDMIVPQHGSPMAGAAVRQFIDWARELDCGIDLMSGANYRIPD</sequence>
<protein>
    <submittedName>
        <fullName evidence="2">MBL fold metallo-hydrolase</fullName>
    </submittedName>
</protein>
<evidence type="ECO:0000313" key="3">
    <source>
        <dbReference type="Proteomes" id="UP001606099"/>
    </source>
</evidence>
<comment type="caution">
    <text evidence="2">The sequence shown here is derived from an EMBL/GenBank/DDBJ whole genome shotgun (WGS) entry which is preliminary data.</text>
</comment>
<name>A0ABW7FSK4_9BURK</name>